<protein>
    <submittedName>
        <fullName evidence="1">Uncharacterized protein</fullName>
    </submittedName>
</protein>
<name>A6L514_PHOV8</name>
<dbReference type="Proteomes" id="UP000002861">
    <property type="component" value="Chromosome"/>
</dbReference>
<dbReference type="PaxDb" id="435590-BVU_3146"/>
<dbReference type="AlphaFoldDB" id="A6L514"/>
<accession>A6L514</accession>
<reference evidence="1 2" key="1">
    <citation type="journal article" date="2007" name="PLoS Biol.">
        <title>Evolution of symbiotic bacteria in the distal human intestine.</title>
        <authorList>
            <person name="Xu J."/>
            <person name="Mahowald M.A."/>
            <person name="Ley R.E."/>
            <person name="Lozupone C.A."/>
            <person name="Hamady M."/>
            <person name="Martens E.C."/>
            <person name="Henrissat B."/>
            <person name="Coutinho P.M."/>
            <person name="Minx P."/>
            <person name="Latreille P."/>
            <person name="Cordum H."/>
            <person name="Van Brunt A."/>
            <person name="Kim K."/>
            <person name="Fulton R.S."/>
            <person name="Fulton L.A."/>
            <person name="Clifton S.W."/>
            <person name="Wilson R.K."/>
            <person name="Knight R.D."/>
            <person name="Gordon J.I."/>
        </authorList>
    </citation>
    <scope>NUCLEOTIDE SEQUENCE [LARGE SCALE GENOMIC DNA]</scope>
    <source>
        <strain evidence="2">ATCC 8482 / DSM 1447 / JCM 5826 / CCUG 4940 / NBRC 14291 / NCTC 11154</strain>
    </source>
</reference>
<evidence type="ECO:0000313" key="1">
    <source>
        <dbReference type="EMBL" id="ABR40778.1"/>
    </source>
</evidence>
<dbReference type="EMBL" id="CP000139">
    <property type="protein sequence ID" value="ABR40778.1"/>
    <property type="molecule type" value="Genomic_DNA"/>
</dbReference>
<gene>
    <name evidence="1" type="ordered locus">BVU_3146</name>
</gene>
<proteinExistence type="predicted"/>
<dbReference type="HOGENOM" id="CLU_2354106_0_0_10"/>
<dbReference type="KEGG" id="bvu:BVU_3146"/>
<organism evidence="1 2">
    <name type="scientific">Phocaeicola vulgatus (strain ATCC 8482 / DSM 1447 / JCM 5826 / CCUG 4940 / NBRC 14291 / NCTC 11154)</name>
    <name type="common">Bacteroides vulgatus</name>
    <dbReference type="NCBI Taxonomy" id="435590"/>
    <lineage>
        <taxon>Bacteria</taxon>
        <taxon>Pseudomonadati</taxon>
        <taxon>Bacteroidota</taxon>
        <taxon>Bacteroidia</taxon>
        <taxon>Bacteroidales</taxon>
        <taxon>Bacteroidaceae</taxon>
        <taxon>Phocaeicola</taxon>
    </lineage>
</organism>
<evidence type="ECO:0000313" key="2">
    <source>
        <dbReference type="Proteomes" id="UP000002861"/>
    </source>
</evidence>
<sequence length="96" mass="11245">MYLNKYPDSSRAGAVQFINLKSYDEDCLLRQCFTISTTTNKTVTQTQVKPFCLSKVDSFLSFMILTVFPHGYRKWFPCRLSPPYSLWLQFPSFYSC</sequence>